<feature type="compositionally biased region" description="Low complexity" evidence="1">
    <location>
        <begin position="104"/>
        <end position="114"/>
    </location>
</feature>
<organism evidence="2 3">
    <name type="scientific">Funneliformis mosseae</name>
    <name type="common">Endomycorrhizal fungus</name>
    <name type="synonym">Glomus mosseae</name>
    <dbReference type="NCBI Taxonomy" id="27381"/>
    <lineage>
        <taxon>Eukaryota</taxon>
        <taxon>Fungi</taxon>
        <taxon>Fungi incertae sedis</taxon>
        <taxon>Mucoromycota</taxon>
        <taxon>Glomeromycotina</taxon>
        <taxon>Glomeromycetes</taxon>
        <taxon>Glomerales</taxon>
        <taxon>Glomeraceae</taxon>
        <taxon>Funneliformis</taxon>
    </lineage>
</organism>
<evidence type="ECO:0000256" key="1">
    <source>
        <dbReference type="SAM" id="MobiDB-lite"/>
    </source>
</evidence>
<accession>A0A9N9GXH9</accession>
<evidence type="ECO:0000313" key="2">
    <source>
        <dbReference type="EMBL" id="CAG8633910.1"/>
    </source>
</evidence>
<dbReference type="Proteomes" id="UP000789375">
    <property type="component" value="Unassembled WGS sequence"/>
</dbReference>
<keyword evidence="3" id="KW-1185">Reference proteome</keyword>
<protein>
    <submittedName>
        <fullName evidence="2">10208_t:CDS:1</fullName>
    </submittedName>
</protein>
<evidence type="ECO:0000313" key="3">
    <source>
        <dbReference type="Proteomes" id="UP000789375"/>
    </source>
</evidence>
<dbReference type="EMBL" id="CAJVPP010003633">
    <property type="protein sequence ID" value="CAG8633910.1"/>
    <property type="molecule type" value="Genomic_DNA"/>
</dbReference>
<proteinExistence type="predicted"/>
<dbReference type="AlphaFoldDB" id="A0A9N9GXH9"/>
<gene>
    <name evidence="2" type="ORF">FMOSSE_LOCUS10630</name>
</gene>
<name>A0A9N9GXH9_FUNMO</name>
<sequence length="156" mass="18385">MHRIRIASNKFTTRRIRKAKENKLYYVLGESYLTNIISYNITNNSSIKRNIKRDNNSNFEKNNNNTFVRDNDDTFIRDDDDIFVRDDDFESDLELSNGFLKNDNMNNNSNVSDNISESPENIERDNLKPLDEGAIYDNNSYLDINFPNFTTFLIFI</sequence>
<feature type="region of interest" description="Disordered" evidence="1">
    <location>
        <begin position="104"/>
        <end position="126"/>
    </location>
</feature>
<comment type="caution">
    <text evidence="2">The sequence shown here is derived from an EMBL/GenBank/DDBJ whole genome shotgun (WGS) entry which is preliminary data.</text>
</comment>
<reference evidence="2" key="1">
    <citation type="submission" date="2021-06" db="EMBL/GenBank/DDBJ databases">
        <authorList>
            <person name="Kallberg Y."/>
            <person name="Tangrot J."/>
            <person name="Rosling A."/>
        </authorList>
    </citation>
    <scope>NUCLEOTIDE SEQUENCE</scope>
    <source>
        <strain evidence="2">87-6 pot B 2015</strain>
    </source>
</reference>